<accession>A0A840R1A1</accession>
<comment type="caution">
    <text evidence="2">The sequence shown here is derived from an EMBL/GenBank/DDBJ whole genome shotgun (WGS) entry which is preliminary data.</text>
</comment>
<sequence length="318" mass="35556">MSSLPRGNFSAPVQGAIVDQQTLIHTRFAGAQLRATPKRRHFAKQSGSHASPVKGRGLAFHHVREYQGGDEIRHIDWRVTARTAKAHTKIFEEEKERPVVLCLDQRHAMFFGSRHCFKSVLACHVAATLAWAGLDNNDRVGGLVFTDSGHREVRPRRSHRAVLNFIHTAADYNQQLADTSTSGDDSIAPPQSLATAFEELRRITRPGSTVYVVSDFNGFDQDAERQLHLIARHNDVIAITISDPLEENLPSSGMYPVSNGRERLQLMLNSGIRQQFHDRSEARQVALKASFRRAGIHHIGLTTDAPFFDLLQRGMMGK</sequence>
<keyword evidence="3" id="KW-1185">Reference proteome</keyword>
<dbReference type="InterPro" id="IPR036465">
    <property type="entry name" value="vWFA_dom_sf"/>
</dbReference>
<evidence type="ECO:0000313" key="3">
    <source>
        <dbReference type="Proteomes" id="UP000536640"/>
    </source>
</evidence>
<feature type="domain" description="DUF58" evidence="1">
    <location>
        <begin position="63"/>
        <end position="282"/>
    </location>
</feature>
<dbReference type="AlphaFoldDB" id="A0A840R1A1"/>
<dbReference type="RefSeq" id="WP_184461144.1">
    <property type="nucleotide sequence ID" value="NZ_JACHHW010000002.1"/>
</dbReference>
<gene>
    <name evidence="2" type="ORF">HNQ57_000597</name>
</gene>
<reference evidence="2 3" key="1">
    <citation type="submission" date="2020-08" db="EMBL/GenBank/DDBJ databases">
        <title>Genomic Encyclopedia of Type Strains, Phase IV (KMG-IV): sequencing the most valuable type-strain genomes for metagenomic binning, comparative biology and taxonomic classification.</title>
        <authorList>
            <person name="Goeker M."/>
        </authorList>
    </citation>
    <scope>NUCLEOTIDE SEQUENCE [LARGE SCALE GENOMIC DNA]</scope>
    <source>
        <strain evidence="2 3">DSM 25701</strain>
    </source>
</reference>
<evidence type="ECO:0000259" key="1">
    <source>
        <dbReference type="Pfam" id="PF01882"/>
    </source>
</evidence>
<dbReference type="InterPro" id="IPR002881">
    <property type="entry name" value="DUF58"/>
</dbReference>
<dbReference type="PANTHER" id="PTHR33608">
    <property type="entry name" value="BLL2464 PROTEIN"/>
    <property type="match status" value="1"/>
</dbReference>
<name>A0A840R1A1_9GAMM</name>
<evidence type="ECO:0000313" key="2">
    <source>
        <dbReference type="EMBL" id="MBB5186336.1"/>
    </source>
</evidence>
<dbReference type="Proteomes" id="UP000536640">
    <property type="component" value="Unassembled WGS sequence"/>
</dbReference>
<organism evidence="2 3">
    <name type="scientific">Zhongshania antarctica</name>
    <dbReference type="NCBI Taxonomy" id="641702"/>
    <lineage>
        <taxon>Bacteria</taxon>
        <taxon>Pseudomonadati</taxon>
        <taxon>Pseudomonadota</taxon>
        <taxon>Gammaproteobacteria</taxon>
        <taxon>Cellvibrionales</taxon>
        <taxon>Spongiibacteraceae</taxon>
        <taxon>Zhongshania</taxon>
    </lineage>
</organism>
<protein>
    <submittedName>
        <fullName evidence="2">Uncharacterized protein (DUF58 family)</fullName>
    </submittedName>
</protein>
<dbReference type="Pfam" id="PF01882">
    <property type="entry name" value="DUF58"/>
    <property type="match status" value="1"/>
</dbReference>
<proteinExistence type="predicted"/>
<dbReference type="EMBL" id="JACHHW010000002">
    <property type="protein sequence ID" value="MBB5186336.1"/>
    <property type="molecule type" value="Genomic_DNA"/>
</dbReference>
<dbReference type="PANTHER" id="PTHR33608:SF12">
    <property type="entry name" value="DUF58 DOMAIN-CONTAINING PROTEIN"/>
    <property type="match status" value="1"/>
</dbReference>
<dbReference type="SUPFAM" id="SSF53300">
    <property type="entry name" value="vWA-like"/>
    <property type="match status" value="1"/>
</dbReference>